<keyword evidence="1" id="KW-1133">Transmembrane helix</keyword>
<organism evidence="2 3">
    <name type="scientific">Rhodanobacter glycinis</name>
    <dbReference type="NCBI Taxonomy" id="582702"/>
    <lineage>
        <taxon>Bacteria</taxon>
        <taxon>Pseudomonadati</taxon>
        <taxon>Pseudomonadota</taxon>
        <taxon>Gammaproteobacteria</taxon>
        <taxon>Lysobacterales</taxon>
        <taxon>Rhodanobacteraceae</taxon>
        <taxon>Rhodanobacter</taxon>
    </lineage>
</organism>
<feature type="transmembrane region" description="Helical" evidence="1">
    <location>
        <begin position="279"/>
        <end position="297"/>
    </location>
</feature>
<feature type="transmembrane region" description="Helical" evidence="1">
    <location>
        <begin position="132"/>
        <end position="155"/>
    </location>
</feature>
<comment type="caution">
    <text evidence="2">The sequence shown here is derived from an EMBL/GenBank/DDBJ whole genome shotgun (WGS) entry which is preliminary data.</text>
</comment>
<feature type="transmembrane region" description="Helical" evidence="1">
    <location>
        <begin position="6"/>
        <end position="26"/>
    </location>
</feature>
<feature type="transmembrane region" description="Helical" evidence="1">
    <location>
        <begin position="100"/>
        <end position="120"/>
    </location>
</feature>
<keyword evidence="1" id="KW-0472">Membrane</keyword>
<protein>
    <submittedName>
        <fullName evidence="2">Uncharacterized protein</fullName>
    </submittedName>
</protein>
<proteinExistence type="predicted"/>
<dbReference type="EMBL" id="RCZO01000001">
    <property type="protein sequence ID" value="TPG10998.1"/>
    <property type="molecule type" value="Genomic_DNA"/>
</dbReference>
<gene>
    <name evidence="2" type="ORF">EAH88_00065</name>
</gene>
<evidence type="ECO:0000256" key="1">
    <source>
        <dbReference type="SAM" id="Phobius"/>
    </source>
</evidence>
<name>A0A502CDD5_9GAMM</name>
<evidence type="ECO:0000313" key="2">
    <source>
        <dbReference type="EMBL" id="TPG10998.1"/>
    </source>
</evidence>
<feature type="transmembrane region" description="Helical" evidence="1">
    <location>
        <begin position="47"/>
        <end position="72"/>
    </location>
</feature>
<dbReference type="AlphaFoldDB" id="A0A502CDD5"/>
<feature type="transmembrane region" description="Helical" evidence="1">
    <location>
        <begin position="215"/>
        <end position="234"/>
    </location>
</feature>
<accession>A0A502CDD5</accession>
<dbReference type="Proteomes" id="UP000319486">
    <property type="component" value="Unassembled WGS sequence"/>
</dbReference>
<sequence>MTAGPMLILAIAALTIVAAPLAWGMAGAMSARRAHDDHAAIAGSWRLTAASTLLYVLAFNLTFFIQELFLVLPKALTPGLRPTLYHNNHGWEGTNPLAGLFQGTGALATLAVGLFCLWTLGRPRKRSDGTRLFLYWMAYCGCFMALPQVVIGSLSPGSDVGMAMSYLHLGETARIGAGLLALGLMPVIALQLRRPALELAHAREHVESPGSRARFVFRVITLPALLATALVIPFRVPRELLEVLVVPLLVLLCGVPWIQAGAWRVREVKANGSSTAPPLAYLFAAALGLLLLFQLVLRPGIRFY</sequence>
<reference evidence="2 3" key="1">
    <citation type="journal article" date="2019" name="Environ. Microbiol.">
        <title>Species interactions and distinct microbial communities in high Arctic permafrost affected cryosols are associated with the CH4 and CO2 gas fluxes.</title>
        <authorList>
            <person name="Altshuler I."/>
            <person name="Hamel J."/>
            <person name="Turney S."/>
            <person name="Magnuson E."/>
            <person name="Levesque R."/>
            <person name="Greer C."/>
            <person name="Whyte L.G."/>
        </authorList>
    </citation>
    <scope>NUCLEOTIDE SEQUENCE [LARGE SCALE GENOMIC DNA]</scope>
    <source>
        <strain evidence="2 3">S13Y</strain>
    </source>
</reference>
<keyword evidence="3" id="KW-1185">Reference proteome</keyword>
<evidence type="ECO:0000313" key="3">
    <source>
        <dbReference type="Proteomes" id="UP000319486"/>
    </source>
</evidence>
<feature type="transmembrane region" description="Helical" evidence="1">
    <location>
        <begin position="240"/>
        <end position="258"/>
    </location>
</feature>
<keyword evidence="1" id="KW-0812">Transmembrane</keyword>
<dbReference type="RefSeq" id="WP_140648209.1">
    <property type="nucleotide sequence ID" value="NZ_RCZO01000001.1"/>
</dbReference>